<keyword evidence="2" id="KW-1185">Reference proteome</keyword>
<proteinExistence type="predicted"/>
<name>A0A4Z0QYU2_9FIRM</name>
<organism evidence="1 2">
    <name type="scientific">Desulfosporosinus fructosivorans</name>
    <dbReference type="NCBI Taxonomy" id="2018669"/>
    <lineage>
        <taxon>Bacteria</taxon>
        <taxon>Bacillati</taxon>
        <taxon>Bacillota</taxon>
        <taxon>Clostridia</taxon>
        <taxon>Eubacteriales</taxon>
        <taxon>Desulfitobacteriaceae</taxon>
        <taxon>Desulfosporosinus</taxon>
    </lineage>
</organism>
<dbReference type="Proteomes" id="UP000298460">
    <property type="component" value="Unassembled WGS sequence"/>
</dbReference>
<evidence type="ECO:0000313" key="2">
    <source>
        <dbReference type="Proteomes" id="UP000298460"/>
    </source>
</evidence>
<comment type="caution">
    <text evidence="1">The sequence shown here is derived from an EMBL/GenBank/DDBJ whole genome shotgun (WGS) entry which is preliminary data.</text>
</comment>
<evidence type="ECO:0000313" key="1">
    <source>
        <dbReference type="EMBL" id="TGE35678.1"/>
    </source>
</evidence>
<accession>A0A4Z0QYU2</accession>
<dbReference type="EMBL" id="SPQQ01000012">
    <property type="protein sequence ID" value="TGE35678.1"/>
    <property type="molecule type" value="Genomic_DNA"/>
</dbReference>
<gene>
    <name evidence="1" type="ORF">E4K67_24465</name>
</gene>
<sequence>MRCHKPAPQLSILKKREPVIKATGSLVVYVSTTYGCFNYGEKNVVAGGGLRRSALAKKEHLSSAEENVPSGFT</sequence>
<protein>
    <submittedName>
        <fullName evidence="1">Uncharacterized protein</fullName>
    </submittedName>
</protein>
<dbReference type="AlphaFoldDB" id="A0A4Z0QYU2"/>
<reference evidence="1 2" key="1">
    <citation type="submission" date="2019-03" db="EMBL/GenBank/DDBJ databases">
        <title>Draft Genome Sequence of Desulfosporosinus fructosivorans Strain 63.6F, Isolated from Marine Sediment in the Baltic Sea.</title>
        <authorList>
            <person name="Hausmann B."/>
            <person name="Vandieken V."/>
            <person name="Pjevac P."/>
            <person name="Schreck K."/>
            <person name="Herbold C.W."/>
            <person name="Loy A."/>
        </authorList>
    </citation>
    <scope>NUCLEOTIDE SEQUENCE [LARGE SCALE GENOMIC DNA]</scope>
    <source>
        <strain evidence="1 2">63.6F</strain>
    </source>
</reference>